<sequence>MLFFIGQVFPYIAAAVFIIGMSRRVIVWLKAPVPFQLTLFPAPETTAGRVLALGRETLLFRSLRRGDNGLWFWAWLLHVCLALIVVGHIVGIYYLTHQFTMVGLSDAASTRLSVFLGTVSGTGLFIALLVLLYRRTAVEEVKRLSDPADFFDLLLLLSVVVTGMHMRTVTEVNLVPIRAYLGSLFLFHPLPIPWEPIFISHFFLVNLLLLYFPFSKLVHAAGFFVNRTMLMENAPVYPTRTGIVRDVRVIKGGAGHAENPPQHCQG</sequence>
<evidence type="ECO:0000313" key="12">
    <source>
        <dbReference type="Proteomes" id="UP000277811"/>
    </source>
</evidence>
<keyword evidence="6 9" id="KW-1133">Transmembrane helix</keyword>
<dbReference type="PANTHER" id="PTHR30598">
    <property type="entry name" value="NITRATE REDUCTASE PRIVATE CHAPERONE, REDOX ENZYME MATURATION PROTEIN REMP FAMILY"/>
    <property type="match status" value="1"/>
</dbReference>
<dbReference type="Gene3D" id="1.20.950.20">
    <property type="entry name" value="Transmembrane di-heme cytochromes, Chain C"/>
    <property type="match status" value="1"/>
</dbReference>
<dbReference type="PANTHER" id="PTHR30598:SF3">
    <property type="entry name" value="RESPIRATORY NITRATE REDUCTASE 1 GAMMA CHAIN"/>
    <property type="match status" value="1"/>
</dbReference>
<dbReference type="InterPro" id="IPR036197">
    <property type="entry name" value="NarG-like_sf"/>
</dbReference>
<evidence type="ECO:0000256" key="4">
    <source>
        <dbReference type="ARBA" id="ARBA00022692"/>
    </source>
</evidence>
<dbReference type="InterPro" id="IPR023234">
    <property type="entry name" value="NarG-like_domain"/>
</dbReference>
<dbReference type="Proteomes" id="UP000277811">
    <property type="component" value="Unassembled WGS sequence"/>
</dbReference>
<dbReference type="EMBL" id="UPPP01000060">
    <property type="protein sequence ID" value="VBB05916.1"/>
    <property type="molecule type" value="Genomic_DNA"/>
</dbReference>
<keyword evidence="3" id="KW-1003">Cell membrane</keyword>
<keyword evidence="12" id="KW-1185">Reference proteome</keyword>
<dbReference type="GO" id="GO:0009055">
    <property type="term" value="F:electron transfer activity"/>
    <property type="evidence" value="ECO:0007669"/>
    <property type="project" value="TreeGrafter"/>
</dbReference>
<keyword evidence="4 9" id="KW-0812">Transmembrane</keyword>
<evidence type="ECO:0000256" key="2">
    <source>
        <dbReference type="ARBA" id="ARBA00022448"/>
    </source>
</evidence>
<dbReference type="SUPFAM" id="SSF103501">
    <property type="entry name" value="Respiratory nitrate reductase 1 gamma chain"/>
    <property type="match status" value="1"/>
</dbReference>
<dbReference type="GO" id="GO:0020037">
    <property type="term" value="F:heme binding"/>
    <property type="evidence" value="ECO:0007669"/>
    <property type="project" value="TreeGrafter"/>
</dbReference>
<gene>
    <name evidence="11" type="ORF">LUCI_1127</name>
</gene>
<evidence type="ECO:0000256" key="1">
    <source>
        <dbReference type="ARBA" id="ARBA00004651"/>
    </source>
</evidence>
<evidence type="ECO:0000256" key="7">
    <source>
        <dbReference type="ARBA" id="ARBA00023002"/>
    </source>
</evidence>
<feature type="domain" description="NarG-like" evidence="10">
    <location>
        <begin position="74"/>
        <end position="221"/>
    </location>
</feature>
<dbReference type="Pfam" id="PF02665">
    <property type="entry name" value="Nitrate_red_gam"/>
    <property type="match status" value="1"/>
</dbReference>
<dbReference type="AlphaFoldDB" id="A0A498R085"/>
<feature type="transmembrane region" description="Helical" evidence="9">
    <location>
        <begin position="197"/>
        <end position="214"/>
    </location>
</feature>
<organism evidence="11 12">
    <name type="scientific">Lucifera butyrica</name>
    <dbReference type="NCBI Taxonomy" id="1351585"/>
    <lineage>
        <taxon>Bacteria</taxon>
        <taxon>Bacillati</taxon>
        <taxon>Bacillota</taxon>
        <taxon>Negativicutes</taxon>
        <taxon>Veillonellales</taxon>
        <taxon>Veillonellaceae</taxon>
        <taxon>Lucifera</taxon>
    </lineage>
</organism>
<dbReference type="RefSeq" id="WP_165865901.1">
    <property type="nucleotide sequence ID" value="NZ_UPPP01000060.1"/>
</dbReference>
<comment type="subcellular location">
    <subcellularLocation>
        <location evidence="1">Cell membrane</location>
        <topology evidence="1">Multi-pass membrane protein</topology>
    </subcellularLocation>
</comment>
<keyword evidence="2" id="KW-0813">Transport</keyword>
<keyword evidence="5" id="KW-0249">Electron transport</keyword>
<protein>
    <submittedName>
        <fullName evidence="11">Nitrate reductase gamma subunit</fullName>
    </submittedName>
</protein>
<evidence type="ECO:0000313" key="11">
    <source>
        <dbReference type="EMBL" id="VBB05916.1"/>
    </source>
</evidence>
<dbReference type="InterPro" id="IPR051936">
    <property type="entry name" value="Heme-iron_electron_transfer"/>
</dbReference>
<reference evidence="11 12" key="1">
    <citation type="submission" date="2018-06" db="EMBL/GenBank/DDBJ databases">
        <authorList>
            <person name="Strepis N."/>
        </authorList>
    </citation>
    <scope>NUCLEOTIDE SEQUENCE [LARGE SCALE GENOMIC DNA]</scope>
    <source>
        <strain evidence="11">LUCI</strain>
    </source>
</reference>
<proteinExistence type="predicted"/>
<evidence type="ECO:0000256" key="8">
    <source>
        <dbReference type="ARBA" id="ARBA00023136"/>
    </source>
</evidence>
<evidence type="ECO:0000256" key="6">
    <source>
        <dbReference type="ARBA" id="ARBA00022989"/>
    </source>
</evidence>
<dbReference type="GO" id="GO:0008940">
    <property type="term" value="F:nitrate reductase activity"/>
    <property type="evidence" value="ECO:0007669"/>
    <property type="project" value="TreeGrafter"/>
</dbReference>
<dbReference type="GO" id="GO:0005886">
    <property type="term" value="C:plasma membrane"/>
    <property type="evidence" value="ECO:0007669"/>
    <property type="project" value="UniProtKB-SubCell"/>
</dbReference>
<accession>A0A498R085</accession>
<dbReference type="GO" id="GO:0019645">
    <property type="term" value="P:anaerobic electron transport chain"/>
    <property type="evidence" value="ECO:0007669"/>
    <property type="project" value="TreeGrafter"/>
</dbReference>
<keyword evidence="7" id="KW-0560">Oxidoreductase</keyword>
<keyword evidence="8 9" id="KW-0472">Membrane</keyword>
<evidence type="ECO:0000256" key="3">
    <source>
        <dbReference type="ARBA" id="ARBA00022475"/>
    </source>
</evidence>
<evidence type="ECO:0000256" key="5">
    <source>
        <dbReference type="ARBA" id="ARBA00022982"/>
    </source>
</evidence>
<name>A0A498R085_9FIRM</name>
<evidence type="ECO:0000259" key="10">
    <source>
        <dbReference type="Pfam" id="PF02665"/>
    </source>
</evidence>
<feature type="transmembrane region" description="Helical" evidence="9">
    <location>
        <begin position="70"/>
        <end position="94"/>
    </location>
</feature>
<evidence type="ECO:0000256" key="9">
    <source>
        <dbReference type="SAM" id="Phobius"/>
    </source>
</evidence>
<feature type="transmembrane region" description="Helical" evidence="9">
    <location>
        <begin position="6"/>
        <end position="26"/>
    </location>
</feature>
<feature type="transmembrane region" description="Helical" evidence="9">
    <location>
        <begin position="114"/>
        <end position="133"/>
    </location>
</feature>